<dbReference type="AlphaFoldDB" id="A0A382N385"/>
<dbReference type="GO" id="GO:0020037">
    <property type="term" value="F:heme binding"/>
    <property type="evidence" value="ECO:0007669"/>
    <property type="project" value="InterPro"/>
</dbReference>
<keyword evidence="2" id="KW-0479">Metal-binding</keyword>
<dbReference type="SUPFAM" id="SSF46626">
    <property type="entry name" value="Cytochrome c"/>
    <property type="match status" value="1"/>
</dbReference>
<keyword evidence="3" id="KW-0408">Iron</keyword>
<keyword evidence="1" id="KW-0349">Heme</keyword>
<evidence type="ECO:0000259" key="4">
    <source>
        <dbReference type="PROSITE" id="PS51007"/>
    </source>
</evidence>
<sequence>MIFLIGCHPSISKEKFTPGTPEFKGQKLFKDMACNACHSIDGTLNRGPTFKNHYGKEIRHTDGSVVIIDDQYIRESIIAPRKFIAEGFPPIMPSYKPVLNDEDIANLIVYIKTLK</sequence>
<evidence type="ECO:0000256" key="1">
    <source>
        <dbReference type="ARBA" id="ARBA00022617"/>
    </source>
</evidence>
<proteinExistence type="predicted"/>
<dbReference type="InterPro" id="IPR009056">
    <property type="entry name" value="Cyt_c-like_dom"/>
</dbReference>
<dbReference type="GO" id="GO:0046872">
    <property type="term" value="F:metal ion binding"/>
    <property type="evidence" value="ECO:0007669"/>
    <property type="project" value="UniProtKB-KW"/>
</dbReference>
<organism evidence="5">
    <name type="scientific">marine metagenome</name>
    <dbReference type="NCBI Taxonomy" id="408172"/>
    <lineage>
        <taxon>unclassified sequences</taxon>
        <taxon>metagenomes</taxon>
        <taxon>ecological metagenomes</taxon>
    </lineage>
</organism>
<dbReference type="GO" id="GO:0009055">
    <property type="term" value="F:electron transfer activity"/>
    <property type="evidence" value="ECO:0007669"/>
    <property type="project" value="InterPro"/>
</dbReference>
<protein>
    <recommendedName>
        <fullName evidence="4">Cytochrome c domain-containing protein</fullName>
    </recommendedName>
</protein>
<reference evidence="5" key="1">
    <citation type="submission" date="2018-05" db="EMBL/GenBank/DDBJ databases">
        <authorList>
            <person name="Lanie J.A."/>
            <person name="Ng W.-L."/>
            <person name="Kazmierczak K.M."/>
            <person name="Andrzejewski T.M."/>
            <person name="Davidsen T.M."/>
            <person name="Wayne K.J."/>
            <person name="Tettelin H."/>
            <person name="Glass J.I."/>
            <person name="Rusch D."/>
            <person name="Podicherti R."/>
            <person name="Tsui H.-C.T."/>
            <person name="Winkler M.E."/>
        </authorList>
    </citation>
    <scope>NUCLEOTIDE SEQUENCE</scope>
</reference>
<feature type="domain" description="Cytochrome c" evidence="4">
    <location>
        <begin position="20"/>
        <end position="115"/>
    </location>
</feature>
<evidence type="ECO:0000313" key="5">
    <source>
        <dbReference type="EMBL" id="SVC55220.1"/>
    </source>
</evidence>
<gene>
    <name evidence="5" type="ORF">METZ01_LOCUS308074</name>
</gene>
<name>A0A382N385_9ZZZZ</name>
<evidence type="ECO:0000256" key="2">
    <source>
        <dbReference type="ARBA" id="ARBA00022723"/>
    </source>
</evidence>
<dbReference type="Pfam" id="PF00034">
    <property type="entry name" value="Cytochrom_C"/>
    <property type="match status" value="1"/>
</dbReference>
<dbReference type="InterPro" id="IPR036909">
    <property type="entry name" value="Cyt_c-like_dom_sf"/>
</dbReference>
<accession>A0A382N385</accession>
<dbReference type="Gene3D" id="1.10.760.10">
    <property type="entry name" value="Cytochrome c-like domain"/>
    <property type="match status" value="1"/>
</dbReference>
<evidence type="ECO:0000256" key="3">
    <source>
        <dbReference type="ARBA" id="ARBA00023004"/>
    </source>
</evidence>
<dbReference type="PROSITE" id="PS51007">
    <property type="entry name" value="CYTC"/>
    <property type="match status" value="1"/>
</dbReference>
<dbReference type="EMBL" id="UINC01097482">
    <property type="protein sequence ID" value="SVC55220.1"/>
    <property type="molecule type" value="Genomic_DNA"/>
</dbReference>